<feature type="chain" id="PRO_5041373087" description="TRAP transporter solute receptor, TAXI family" evidence="1">
    <location>
        <begin position="27"/>
        <end position="343"/>
    </location>
</feature>
<accession>A0AA41UKL4</accession>
<sequence length="343" mass="38392">MKKSIAFFIMVVMVGWVFGAAAPAQSQVTDISWGTSAVGSAGHRALVNLAAMLNREIPEYRIMVLPTPGAIVSVKGYATGEFDGYYGADIAFYELANDIQRFKGFKPNIKRQPVQSFWAYTMEVGIGIHTRDLGNFKQWRDLSRQRMFTGPMPWDVRAALERGMEAIGVNHQYMEVDLSTVGSLVDAGRLKGFIAYTSAEATPAPWIVELSLATDWAILNPSKEEMQMLRDQGIEPVQVSKDVFKKDVKVDSITLLPFFYGFHVGLEVPEEDMYRMLVAIEKNADELVKADAGFRQIQQNMPELQRRGVASSAAFVPIHPGLAKYMRERGVWNDAWDDRVAKP</sequence>
<dbReference type="Proteomes" id="UP001165427">
    <property type="component" value="Unassembled WGS sequence"/>
</dbReference>
<evidence type="ECO:0000313" key="2">
    <source>
        <dbReference type="EMBL" id="MCJ8500566.1"/>
    </source>
</evidence>
<comment type="caution">
    <text evidence="2">The sequence shown here is derived from an EMBL/GenBank/DDBJ whole genome shotgun (WGS) entry which is preliminary data.</text>
</comment>
<gene>
    <name evidence="2" type="ORF">MRX98_08275</name>
</gene>
<reference evidence="2" key="1">
    <citation type="submission" date="2022-04" db="EMBL/GenBank/DDBJ databases">
        <title>Desulfatitalea alkaliphila sp. nov., a novel anaerobic sulfate-reducing bacterium isolated from terrestrial mud volcano, Taman Peninsula, Russia.</title>
        <authorList>
            <person name="Khomyakova M.A."/>
            <person name="Merkel A.Y."/>
            <person name="Slobodkin A.I."/>
        </authorList>
    </citation>
    <scope>NUCLEOTIDE SEQUENCE</scope>
    <source>
        <strain evidence="2">M08but</strain>
    </source>
</reference>
<dbReference type="AlphaFoldDB" id="A0AA41UKL4"/>
<keyword evidence="3" id="KW-1185">Reference proteome</keyword>
<name>A0AA41UKL4_9BACT</name>
<keyword evidence="1" id="KW-0732">Signal</keyword>
<evidence type="ECO:0000256" key="1">
    <source>
        <dbReference type="SAM" id="SignalP"/>
    </source>
</evidence>
<dbReference type="SUPFAM" id="SSF53850">
    <property type="entry name" value="Periplasmic binding protein-like II"/>
    <property type="match status" value="1"/>
</dbReference>
<dbReference type="Gene3D" id="3.40.190.10">
    <property type="entry name" value="Periplasmic binding protein-like II"/>
    <property type="match status" value="2"/>
</dbReference>
<organism evidence="2 3">
    <name type="scientific">Desulfatitalea alkaliphila</name>
    <dbReference type="NCBI Taxonomy" id="2929485"/>
    <lineage>
        <taxon>Bacteria</taxon>
        <taxon>Pseudomonadati</taxon>
        <taxon>Thermodesulfobacteriota</taxon>
        <taxon>Desulfobacteria</taxon>
        <taxon>Desulfobacterales</taxon>
        <taxon>Desulfosarcinaceae</taxon>
        <taxon>Desulfatitalea</taxon>
    </lineage>
</organism>
<evidence type="ECO:0008006" key="4">
    <source>
        <dbReference type="Google" id="ProtNLM"/>
    </source>
</evidence>
<proteinExistence type="predicted"/>
<dbReference type="RefSeq" id="WP_246905300.1">
    <property type="nucleotide sequence ID" value="NZ_JALJRB010000007.1"/>
</dbReference>
<dbReference type="EMBL" id="JALJRB010000007">
    <property type="protein sequence ID" value="MCJ8500566.1"/>
    <property type="molecule type" value="Genomic_DNA"/>
</dbReference>
<dbReference type="Pfam" id="PF16868">
    <property type="entry name" value="NMT1_3"/>
    <property type="match status" value="1"/>
</dbReference>
<protein>
    <recommendedName>
        <fullName evidence="4">TRAP transporter solute receptor, TAXI family</fullName>
    </recommendedName>
</protein>
<dbReference type="InterPro" id="IPR011852">
    <property type="entry name" value="TRAP_TAXI"/>
</dbReference>
<feature type="signal peptide" evidence="1">
    <location>
        <begin position="1"/>
        <end position="26"/>
    </location>
</feature>
<evidence type="ECO:0000313" key="3">
    <source>
        <dbReference type="Proteomes" id="UP001165427"/>
    </source>
</evidence>